<evidence type="ECO:0000256" key="4">
    <source>
        <dbReference type="ARBA" id="ARBA00022679"/>
    </source>
</evidence>
<organism evidence="7 8">
    <name type="scientific">Massilimicrobiota timonensis</name>
    <dbReference type="NCBI Taxonomy" id="1776392"/>
    <lineage>
        <taxon>Bacteria</taxon>
        <taxon>Bacillati</taxon>
        <taxon>Bacillota</taxon>
        <taxon>Erysipelotrichia</taxon>
        <taxon>Erysipelotrichales</taxon>
        <taxon>Erysipelotrichaceae</taxon>
        <taxon>Massilimicrobiota</taxon>
    </lineage>
</organism>
<keyword evidence="5" id="KW-1133">Transmembrane helix</keyword>
<sequence>MNCTLIVLNYMDKERALSLAQKCKNFDCINHIIIVDNCSPDESYNWLTNHLNCDDTIIVLKSKKNGGFSYGNNYGAKFAIHKYNPEYILFANTDTIFDEQSLQMCLYALKDNQNLGLISLRMKNIDGYEEISCWKEKNYLQSTLYCLWLYRRKKYDFFHYEFNDSSINMKYVDVVRGSFMCFKSQALIDINYFDENTFLYYEEDIISKRLKNHHYKIAILTNYYYIHDHKYEKNFNEVKMKHNLDNSMYYLLKTYYHINILQKIFTKLVIYYSIIEFSILDFFKKRRKK</sequence>
<protein>
    <recommendedName>
        <fullName evidence="6">Glycosyltransferase 2-like domain-containing protein</fullName>
    </recommendedName>
</protein>
<evidence type="ECO:0000313" key="7">
    <source>
        <dbReference type="EMBL" id="OUQ35953.1"/>
    </source>
</evidence>
<evidence type="ECO:0000259" key="6">
    <source>
        <dbReference type="Pfam" id="PF00535"/>
    </source>
</evidence>
<comment type="similarity">
    <text evidence="2">Belongs to the glycosyltransferase 2 family.</text>
</comment>
<dbReference type="Gene3D" id="3.90.550.10">
    <property type="entry name" value="Spore Coat Polysaccharide Biosynthesis Protein SpsA, Chain A"/>
    <property type="match status" value="1"/>
</dbReference>
<comment type="caution">
    <text evidence="7">The sequence shown here is derived from an EMBL/GenBank/DDBJ whole genome shotgun (WGS) entry which is preliminary data.</text>
</comment>
<name>A0A1Y4T4U4_9FIRM</name>
<dbReference type="Pfam" id="PF00535">
    <property type="entry name" value="Glycos_transf_2"/>
    <property type="match status" value="1"/>
</dbReference>
<dbReference type="InterPro" id="IPR001173">
    <property type="entry name" value="Glyco_trans_2-like"/>
</dbReference>
<keyword evidence="3" id="KW-0328">Glycosyltransferase</keyword>
<dbReference type="GO" id="GO:0016757">
    <property type="term" value="F:glycosyltransferase activity"/>
    <property type="evidence" value="ECO:0007669"/>
    <property type="project" value="UniProtKB-KW"/>
</dbReference>
<dbReference type="OrthoDB" id="9813495at2"/>
<keyword evidence="8" id="KW-1185">Reference proteome</keyword>
<dbReference type="InterPro" id="IPR029044">
    <property type="entry name" value="Nucleotide-diphossugar_trans"/>
</dbReference>
<evidence type="ECO:0000256" key="1">
    <source>
        <dbReference type="ARBA" id="ARBA00004776"/>
    </source>
</evidence>
<evidence type="ECO:0000313" key="8">
    <source>
        <dbReference type="Proteomes" id="UP000195305"/>
    </source>
</evidence>
<reference evidence="7 8" key="1">
    <citation type="journal article" date="2018" name="BMC Genomics">
        <title>Whole genome sequencing and function prediction of 133 gut anaerobes isolated from chicken caecum in pure cultures.</title>
        <authorList>
            <person name="Medvecky M."/>
            <person name="Cejkova D."/>
            <person name="Polansky O."/>
            <person name="Karasova D."/>
            <person name="Kubasova T."/>
            <person name="Cizek A."/>
            <person name="Rychlik I."/>
        </authorList>
    </citation>
    <scope>NUCLEOTIDE SEQUENCE [LARGE SCALE GENOMIC DNA]</scope>
    <source>
        <strain evidence="7 8">An13</strain>
    </source>
</reference>
<comment type="pathway">
    <text evidence="1">Cell wall biogenesis; cell wall polysaccharide biosynthesis.</text>
</comment>
<gene>
    <name evidence="7" type="ORF">B5E75_02660</name>
</gene>
<keyword evidence="5" id="KW-0812">Transmembrane</keyword>
<feature type="transmembrane region" description="Helical" evidence="5">
    <location>
        <begin position="264"/>
        <end position="283"/>
    </location>
</feature>
<dbReference type="PANTHER" id="PTHR43179">
    <property type="entry name" value="RHAMNOSYLTRANSFERASE WBBL"/>
    <property type="match status" value="1"/>
</dbReference>
<feature type="domain" description="Glycosyltransferase 2-like" evidence="6">
    <location>
        <begin position="30"/>
        <end position="129"/>
    </location>
</feature>
<evidence type="ECO:0000256" key="5">
    <source>
        <dbReference type="SAM" id="Phobius"/>
    </source>
</evidence>
<evidence type="ECO:0000256" key="3">
    <source>
        <dbReference type="ARBA" id="ARBA00022676"/>
    </source>
</evidence>
<dbReference type="SUPFAM" id="SSF53448">
    <property type="entry name" value="Nucleotide-diphospho-sugar transferases"/>
    <property type="match status" value="1"/>
</dbReference>
<dbReference type="EMBL" id="NFLJ01000005">
    <property type="protein sequence ID" value="OUQ35953.1"/>
    <property type="molecule type" value="Genomic_DNA"/>
</dbReference>
<keyword evidence="5" id="KW-0472">Membrane</keyword>
<evidence type="ECO:0000256" key="2">
    <source>
        <dbReference type="ARBA" id="ARBA00006739"/>
    </source>
</evidence>
<dbReference type="RefSeq" id="WP_087357252.1">
    <property type="nucleotide sequence ID" value="NZ_NFLJ01000005.1"/>
</dbReference>
<proteinExistence type="inferred from homology"/>
<dbReference type="Proteomes" id="UP000195305">
    <property type="component" value="Unassembled WGS sequence"/>
</dbReference>
<dbReference type="PANTHER" id="PTHR43179:SF12">
    <property type="entry name" value="GALACTOFURANOSYLTRANSFERASE GLFT2"/>
    <property type="match status" value="1"/>
</dbReference>
<keyword evidence="4" id="KW-0808">Transferase</keyword>
<accession>A0A1Y4T4U4</accession>
<dbReference type="AlphaFoldDB" id="A0A1Y4T4U4"/>